<dbReference type="EMBL" id="RXIC02000019">
    <property type="protein sequence ID" value="KAB1225999.1"/>
    <property type="molecule type" value="Genomic_DNA"/>
</dbReference>
<keyword evidence="3" id="KW-0507">mRNA processing</keyword>
<keyword evidence="4" id="KW-0539">Nucleus</keyword>
<feature type="compositionally biased region" description="Basic and acidic residues" evidence="5">
    <location>
        <begin position="724"/>
        <end position="737"/>
    </location>
</feature>
<dbReference type="GO" id="GO:0003723">
    <property type="term" value="F:RNA binding"/>
    <property type="evidence" value="ECO:0007669"/>
    <property type="project" value="TreeGrafter"/>
</dbReference>
<feature type="region of interest" description="Disordered" evidence="5">
    <location>
        <begin position="367"/>
        <end position="582"/>
    </location>
</feature>
<reference evidence="7 9" key="2">
    <citation type="journal article" date="2019" name="Plant Biotechnol. J.">
        <title>The red bayberry genome and genetic basis of sex determination.</title>
        <authorList>
            <person name="Jia H.M."/>
            <person name="Jia H.J."/>
            <person name="Cai Q.L."/>
            <person name="Wang Y."/>
            <person name="Zhao H.B."/>
            <person name="Yang W.F."/>
            <person name="Wang G.Y."/>
            <person name="Li Y.H."/>
            <person name="Zhan D.L."/>
            <person name="Shen Y.T."/>
            <person name="Niu Q.F."/>
            <person name="Chang L."/>
            <person name="Qiu J."/>
            <person name="Zhao L."/>
            <person name="Xie H.B."/>
            <person name="Fu W.Y."/>
            <person name="Jin J."/>
            <person name="Li X.W."/>
            <person name="Jiao Y."/>
            <person name="Zhou C.C."/>
            <person name="Tu T."/>
            <person name="Chai C.Y."/>
            <person name="Gao J.L."/>
            <person name="Fan L.J."/>
            <person name="van de Weg E."/>
            <person name="Wang J.Y."/>
            <person name="Gao Z.S."/>
        </authorList>
    </citation>
    <scope>NUCLEOTIDE SEQUENCE [LARGE SCALE GENOMIC DNA]</scope>
    <source>
        <tissue evidence="7">Leaves</tissue>
    </source>
</reference>
<comment type="caution">
    <text evidence="7">The sequence shown here is derived from an EMBL/GenBank/DDBJ whole genome shotgun (WGS) entry which is preliminary data.</text>
</comment>
<feature type="compositionally biased region" description="Basic and acidic residues" evidence="5">
    <location>
        <begin position="501"/>
        <end position="515"/>
    </location>
</feature>
<comment type="similarity">
    <text evidence="2">Belongs to the FIP1 family.</text>
</comment>
<evidence type="ECO:0000256" key="4">
    <source>
        <dbReference type="ARBA" id="ARBA00023242"/>
    </source>
</evidence>
<evidence type="ECO:0000313" key="9">
    <source>
        <dbReference type="Proteomes" id="UP000516437"/>
    </source>
</evidence>
<evidence type="ECO:0000256" key="5">
    <source>
        <dbReference type="SAM" id="MobiDB-lite"/>
    </source>
</evidence>
<proteinExistence type="inferred from homology"/>
<feature type="compositionally biased region" description="Basic and acidic residues" evidence="5">
    <location>
        <begin position="796"/>
        <end position="816"/>
    </location>
</feature>
<feature type="compositionally biased region" description="Basic and acidic residues" evidence="5">
    <location>
        <begin position="630"/>
        <end position="675"/>
    </location>
</feature>
<evidence type="ECO:0000313" key="7">
    <source>
        <dbReference type="EMBL" id="KAB1225993.1"/>
    </source>
</evidence>
<dbReference type="EMBL" id="RXIC02000019">
    <property type="protein sequence ID" value="KAB1225993.1"/>
    <property type="molecule type" value="Genomic_DNA"/>
</dbReference>
<feature type="region of interest" description="Disordered" evidence="5">
    <location>
        <begin position="18"/>
        <end position="89"/>
    </location>
</feature>
<dbReference type="InterPro" id="IPR044976">
    <property type="entry name" value="FIPS5/FIPS3-like"/>
</dbReference>
<gene>
    <name evidence="7" type="ORF">CJ030_MR1G018412</name>
    <name evidence="8" type="ORF">CJ030_MR1G018418</name>
</gene>
<evidence type="ECO:0000259" key="6">
    <source>
        <dbReference type="Pfam" id="PF05182"/>
    </source>
</evidence>
<sequence>MEKNVNFDIEEGNTGVFDAASEPIIPGLSGSRTANLEASRKDDVGGDNDWDSDSEDDLQIVLNDNNHGPMAMERGGIGGDEEDDDDEDGDPLVIVADGELNQDMEAQEWAEDASQVVVADGERKETGELGKVSGVGGVVGAPVAPKLGYSNHGYHPFHSQFKYVRPGAAPIPGATSVPGGAPGQVRPLVNMVPIAGRGRGEWRPAGVKNTPPMQKGFHSGFGLPAWGNNMAGRGFGGGLEFTLPSHKSIFDVDIDGFEEKPWKYPGVDTSDFFNFGLNEESWKDYCKQLEQLRLESTMQSKIRVYESGRTEQEYDPDLPPELAAATGAHDVSAENANLGKADVGQNDLGKGFVRARPPIPTGRAIQVEGGYGERLPSIDTRPPRIRDSDAIIEDSLDDDSTTGKGAVEPPEHDLPREDFRGCNSAEEDHGQEGTECIDDFPRTNKGQKRDQVDRKRMPFTSSGDQNVPDGDGITSFPPEAPVQYLGLRGQSSVYANKNVGRPHDDRQTQGRERDQSPQMSPSRSTHERKLQDNQTEESVDSLEGKSSPLSSSPDTVGEDRELSLEHKYAEDDELVLADGSPVEKEEVALNMNVREETLKDGAVKKKTTEFSSERRGTILMGPGNAENEDPYNRRIRAEDTRKRDRDNEVGSRHRVKVRDGERSDRDEYLHSRKPLDNGSYRVHYDIGACASDTKEHMTKNTKRYTRKTKDSDGGVHNAVGSSRRNQEDQSGHINETHAVEITDAQFYFLDVTHGEYGCDNGLKGSSDQGNGEHEISVHRRVSRKHREDGSSEDEQQDSKRGRSKLERWTSHTERDYSINSRSSSSLKFKETDRTNNGGSFEASRPPDEISVKTVEVVDSQHPLAEEKDASDLESKDVDTKPLEDRHLDTVEKLKKRSERFKLPMPSEKETLTVRKMENEALPSAKSEAPTDSEIKQERPPRKRRWISN</sequence>
<feature type="compositionally biased region" description="Basic and acidic residues" evidence="5">
    <location>
        <begin position="863"/>
        <end position="892"/>
    </location>
</feature>
<feature type="compositionally biased region" description="Basic and acidic residues" evidence="5">
    <location>
        <begin position="607"/>
        <end position="616"/>
    </location>
</feature>
<feature type="compositionally biased region" description="Basic and acidic residues" evidence="5">
    <location>
        <begin position="409"/>
        <end position="432"/>
    </location>
</feature>
<name>A0A6A1WMT2_9ROSI</name>
<dbReference type="InterPro" id="IPR007854">
    <property type="entry name" value="Fip1_dom"/>
</dbReference>
<reference evidence="7" key="3">
    <citation type="submission" date="2019-09" db="EMBL/GenBank/DDBJ databases">
        <authorList>
            <person name="Gao Z."/>
        </authorList>
    </citation>
    <scope>NUCLEOTIDE SEQUENCE</scope>
    <source>
        <tissue evidence="7">Leaves</tissue>
    </source>
</reference>
<feature type="compositionally biased region" description="Acidic residues" evidence="5">
    <location>
        <begin position="390"/>
        <end position="400"/>
    </location>
</feature>
<evidence type="ECO:0000256" key="3">
    <source>
        <dbReference type="ARBA" id="ARBA00022664"/>
    </source>
</evidence>
<evidence type="ECO:0000256" key="2">
    <source>
        <dbReference type="ARBA" id="ARBA00007459"/>
    </source>
</evidence>
<evidence type="ECO:0000256" key="1">
    <source>
        <dbReference type="ARBA" id="ARBA00004123"/>
    </source>
</evidence>
<feature type="compositionally biased region" description="Basic and acidic residues" evidence="5">
    <location>
        <begin position="439"/>
        <end position="456"/>
    </location>
</feature>
<accession>A0A6A1WMT2</accession>
<dbReference type="PANTHER" id="PTHR36884">
    <property type="entry name" value="FIP1[III]-LIKE PROTEIN"/>
    <property type="match status" value="1"/>
</dbReference>
<dbReference type="GO" id="GO:0006397">
    <property type="term" value="P:mRNA processing"/>
    <property type="evidence" value="ECO:0007669"/>
    <property type="project" value="UniProtKB-KW"/>
</dbReference>
<comment type="subcellular location">
    <subcellularLocation>
        <location evidence="1">Nucleus</location>
    </subcellularLocation>
</comment>
<feature type="compositionally biased region" description="Basic and acidic residues" evidence="5">
    <location>
        <begin position="906"/>
        <end position="918"/>
    </location>
</feature>
<evidence type="ECO:0000313" key="8">
    <source>
        <dbReference type="EMBL" id="KAB1225999.1"/>
    </source>
</evidence>
<dbReference type="Pfam" id="PF05182">
    <property type="entry name" value="Fip1"/>
    <property type="match status" value="1"/>
</dbReference>
<feature type="domain" description="Pre-mRNA polyadenylation factor Fip1" evidence="6">
    <location>
        <begin position="251"/>
        <end position="293"/>
    </location>
</feature>
<dbReference type="PANTHER" id="PTHR36884:SF1">
    <property type="entry name" value="FIP1[V]-LIKE PROTEIN"/>
    <property type="match status" value="1"/>
</dbReference>
<dbReference type="Proteomes" id="UP000516437">
    <property type="component" value="Chromosome 1"/>
</dbReference>
<feature type="compositionally biased region" description="Acidic residues" evidence="5">
    <location>
        <begin position="79"/>
        <end position="89"/>
    </location>
</feature>
<feature type="compositionally biased region" description="Basic and acidic residues" evidence="5">
    <location>
        <begin position="557"/>
        <end position="569"/>
    </location>
</feature>
<organism evidence="7 9">
    <name type="scientific">Morella rubra</name>
    <name type="common">Chinese bayberry</name>
    <dbReference type="NCBI Taxonomy" id="262757"/>
    <lineage>
        <taxon>Eukaryota</taxon>
        <taxon>Viridiplantae</taxon>
        <taxon>Streptophyta</taxon>
        <taxon>Embryophyta</taxon>
        <taxon>Tracheophyta</taxon>
        <taxon>Spermatophyta</taxon>
        <taxon>Magnoliopsida</taxon>
        <taxon>eudicotyledons</taxon>
        <taxon>Gunneridae</taxon>
        <taxon>Pentapetalae</taxon>
        <taxon>rosids</taxon>
        <taxon>fabids</taxon>
        <taxon>Fagales</taxon>
        <taxon>Myricaceae</taxon>
        <taxon>Morella</taxon>
    </lineage>
</organism>
<reference evidence="7" key="1">
    <citation type="submission" date="2018-07" db="EMBL/GenBank/DDBJ databases">
        <authorList>
            <person name="Gao Z.-S."/>
            <person name="Jia H.-M."/>
            <person name="Jia H.-J."/>
            <person name="Cai Q.-L."/>
            <person name="Wang Y."/>
            <person name="Zhao H.-B."/>
        </authorList>
    </citation>
    <scope>NUCLEOTIDE SEQUENCE</scope>
    <source>
        <tissue evidence="7">Leaves</tissue>
    </source>
</reference>
<feature type="region of interest" description="Disordered" evidence="5">
    <location>
        <begin position="607"/>
        <end position="737"/>
    </location>
</feature>
<feature type="compositionally biased region" description="Acidic residues" evidence="5">
    <location>
        <begin position="45"/>
        <end position="58"/>
    </location>
</feature>
<keyword evidence="9" id="KW-1185">Reference proteome</keyword>
<protein>
    <submittedName>
        <fullName evidence="7">Pre-mRNA 3'-end-processing factor FIP1</fullName>
    </submittedName>
</protein>
<dbReference type="OrthoDB" id="1917198at2759"/>
<dbReference type="AlphaFoldDB" id="A0A6A1WMT2"/>
<dbReference type="GO" id="GO:0016607">
    <property type="term" value="C:nuclear speck"/>
    <property type="evidence" value="ECO:0007669"/>
    <property type="project" value="TreeGrafter"/>
</dbReference>
<feature type="region of interest" description="Disordered" evidence="5">
    <location>
        <begin position="757"/>
        <end position="948"/>
    </location>
</feature>